<dbReference type="RefSeq" id="WP_264434806.1">
    <property type="nucleotide sequence ID" value="NZ_CP081495.1"/>
</dbReference>
<sequence length="98" mass="11061">MKYIFVLGLLFSLSSCVNQTQQQNLESLDQKSAREVTLTTATKGDTVYHITKQIIWVNGEKIQEKADTITTNLIENTWASDTNADKPLNQIPIYVTVQ</sequence>
<evidence type="ECO:0000313" key="1">
    <source>
        <dbReference type="EMBL" id="UYW02287.1"/>
    </source>
</evidence>
<organism evidence="1 2">
    <name type="scientific">Flavobacterium agricola</name>
    <dbReference type="NCBI Taxonomy" id="2870839"/>
    <lineage>
        <taxon>Bacteria</taxon>
        <taxon>Pseudomonadati</taxon>
        <taxon>Bacteroidota</taxon>
        <taxon>Flavobacteriia</taxon>
        <taxon>Flavobacteriales</taxon>
        <taxon>Flavobacteriaceae</taxon>
        <taxon>Flavobacterium</taxon>
    </lineage>
</organism>
<evidence type="ECO:0000313" key="2">
    <source>
        <dbReference type="Proteomes" id="UP001163328"/>
    </source>
</evidence>
<keyword evidence="2" id="KW-1185">Reference proteome</keyword>
<dbReference type="EMBL" id="CP081495">
    <property type="protein sequence ID" value="UYW02287.1"/>
    <property type="molecule type" value="Genomic_DNA"/>
</dbReference>
<proteinExistence type="predicted"/>
<dbReference type="PROSITE" id="PS51257">
    <property type="entry name" value="PROKAR_LIPOPROTEIN"/>
    <property type="match status" value="1"/>
</dbReference>
<accession>A0ABY6M153</accession>
<reference evidence="1" key="1">
    <citation type="submission" date="2021-08" db="EMBL/GenBank/DDBJ databases">
        <title>Flavobacterium sp. strain CC-SYL302.</title>
        <authorList>
            <person name="Lin S.-Y."/>
            <person name="Lee T.-H."/>
            <person name="Young C.-C."/>
        </authorList>
    </citation>
    <scope>NUCLEOTIDE SEQUENCE</scope>
    <source>
        <strain evidence="1">CC-SYL302</strain>
    </source>
</reference>
<gene>
    <name evidence="1" type="ORF">K5I29_05135</name>
</gene>
<dbReference type="Proteomes" id="UP001163328">
    <property type="component" value="Chromosome"/>
</dbReference>
<protein>
    <submittedName>
        <fullName evidence="1">Uncharacterized protein</fullName>
    </submittedName>
</protein>
<name>A0ABY6M153_9FLAO</name>